<keyword evidence="14" id="KW-1185">Reference proteome</keyword>
<feature type="compositionally biased region" description="Basic residues" evidence="12">
    <location>
        <begin position="91"/>
        <end position="101"/>
    </location>
</feature>
<proteinExistence type="inferred from homology"/>
<evidence type="ECO:0000256" key="9">
    <source>
        <dbReference type="ARBA" id="ARBA00025413"/>
    </source>
</evidence>
<keyword evidence="8 11" id="KW-0143">Chaperone</keyword>
<accession>A0AAD6IY31</accession>
<evidence type="ECO:0000256" key="11">
    <source>
        <dbReference type="RuleBase" id="RU368005"/>
    </source>
</evidence>
<evidence type="ECO:0000256" key="6">
    <source>
        <dbReference type="ARBA" id="ARBA00023128"/>
    </source>
</evidence>
<keyword evidence="6 11" id="KW-0496">Mitochondrion</keyword>
<comment type="subcellular location">
    <subcellularLocation>
        <location evidence="1 11">Mitochondrion inner membrane</location>
        <topology evidence="1 11">Single-pass membrane protein</topology>
    </subcellularLocation>
</comment>
<organism evidence="13 14">
    <name type="scientific">Drechslerella dactyloides</name>
    <name type="common">Nematode-trapping fungus</name>
    <name type="synonym">Arthrobotrys dactyloides</name>
    <dbReference type="NCBI Taxonomy" id="74499"/>
    <lineage>
        <taxon>Eukaryota</taxon>
        <taxon>Fungi</taxon>
        <taxon>Dikarya</taxon>
        <taxon>Ascomycota</taxon>
        <taxon>Pezizomycotina</taxon>
        <taxon>Orbiliomycetes</taxon>
        <taxon>Orbiliales</taxon>
        <taxon>Orbiliaceae</taxon>
        <taxon>Drechslerella</taxon>
    </lineage>
</organism>
<protein>
    <recommendedName>
        <fullName evidence="10 11">Cytochrome b mRNA-processing protein 4</fullName>
    </recommendedName>
</protein>
<dbReference type="PANTHER" id="PTHR28202">
    <property type="entry name" value="ASSEMBLY FACTOR CBP4"/>
    <property type="match status" value="1"/>
</dbReference>
<dbReference type="GO" id="GO:0005743">
    <property type="term" value="C:mitochondrial inner membrane"/>
    <property type="evidence" value="ECO:0007669"/>
    <property type="project" value="UniProtKB-SubCell"/>
</dbReference>
<comment type="similarity">
    <text evidence="2 11">Belongs to the CBP4 family.</text>
</comment>
<evidence type="ECO:0000256" key="3">
    <source>
        <dbReference type="ARBA" id="ARBA00022692"/>
    </source>
</evidence>
<comment type="caution">
    <text evidence="13">The sequence shown here is derived from an EMBL/GenBank/DDBJ whole genome shotgun (WGS) entry which is preliminary data.</text>
</comment>
<dbReference type="AlphaFoldDB" id="A0AAD6IY31"/>
<dbReference type="EMBL" id="JAQGDS010000004">
    <property type="protein sequence ID" value="KAJ6260853.1"/>
    <property type="molecule type" value="Genomic_DNA"/>
</dbReference>
<evidence type="ECO:0000256" key="1">
    <source>
        <dbReference type="ARBA" id="ARBA00004434"/>
    </source>
</evidence>
<evidence type="ECO:0000256" key="4">
    <source>
        <dbReference type="ARBA" id="ARBA00022792"/>
    </source>
</evidence>
<reference evidence="13" key="1">
    <citation type="submission" date="2023-01" db="EMBL/GenBank/DDBJ databases">
        <title>The chitinases involved in constricting ring structure development in the nematode-trapping fungus Drechslerella dactyloides.</title>
        <authorList>
            <person name="Wang R."/>
            <person name="Zhang L."/>
            <person name="Tang P."/>
            <person name="Li S."/>
            <person name="Liang L."/>
        </authorList>
    </citation>
    <scope>NUCLEOTIDE SEQUENCE</scope>
    <source>
        <strain evidence="13">YMF1.00031</strain>
    </source>
</reference>
<evidence type="ECO:0000256" key="5">
    <source>
        <dbReference type="ARBA" id="ARBA00022989"/>
    </source>
</evidence>
<keyword evidence="4 11" id="KW-0999">Mitochondrion inner membrane</keyword>
<evidence type="ECO:0000256" key="7">
    <source>
        <dbReference type="ARBA" id="ARBA00023136"/>
    </source>
</evidence>
<feature type="region of interest" description="Disordered" evidence="12">
    <location>
        <begin position="91"/>
        <end position="119"/>
    </location>
</feature>
<dbReference type="Proteomes" id="UP001221413">
    <property type="component" value="Unassembled WGS sequence"/>
</dbReference>
<evidence type="ECO:0000256" key="10">
    <source>
        <dbReference type="ARBA" id="ARBA00031521"/>
    </source>
</evidence>
<sequence>MLWGLRPMAYVKMAAVTALFLGGGPALVLYLQPTPEELFERYSPELKRKSLEERPRRLKEYQEFLDELKEFSKSDKPIWVLQEEAAKKKKKEALRQERRKIRQEARRRASMLQEQLEGQ</sequence>
<evidence type="ECO:0000256" key="8">
    <source>
        <dbReference type="ARBA" id="ARBA00023186"/>
    </source>
</evidence>
<keyword evidence="3" id="KW-0812">Transmembrane</keyword>
<dbReference type="InterPro" id="IPR012420">
    <property type="entry name" value="Cbp4"/>
</dbReference>
<dbReference type="PANTHER" id="PTHR28202:SF1">
    <property type="entry name" value="ASSEMBLY FACTOR CBP4"/>
    <property type="match status" value="1"/>
</dbReference>
<gene>
    <name evidence="13" type="ORF">Dda_3514</name>
</gene>
<comment type="function">
    <text evidence="9 11">Essential for the assembly of ubiquinol-cytochrome c reductase. It has a direct effect on the correct occurrence of the Rieske protein, core 4, core 5 and apocytochrome b.</text>
</comment>
<keyword evidence="5" id="KW-1133">Transmembrane helix</keyword>
<evidence type="ECO:0000256" key="12">
    <source>
        <dbReference type="SAM" id="MobiDB-lite"/>
    </source>
</evidence>
<dbReference type="GO" id="GO:0034551">
    <property type="term" value="P:mitochondrial respiratory chain complex III assembly"/>
    <property type="evidence" value="ECO:0007669"/>
    <property type="project" value="TreeGrafter"/>
</dbReference>
<dbReference type="Pfam" id="PF07960">
    <property type="entry name" value="CBP4"/>
    <property type="match status" value="1"/>
</dbReference>
<keyword evidence="7" id="KW-0472">Membrane</keyword>
<evidence type="ECO:0000313" key="14">
    <source>
        <dbReference type="Proteomes" id="UP001221413"/>
    </source>
</evidence>
<evidence type="ECO:0000256" key="2">
    <source>
        <dbReference type="ARBA" id="ARBA00006780"/>
    </source>
</evidence>
<name>A0AAD6IY31_DREDA</name>
<evidence type="ECO:0000313" key="13">
    <source>
        <dbReference type="EMBL" id="KAJ6260853.1"/>
    </source>
</evidence>